<keyword evidence="3" id="KW-0963">Cytoplasm</keyword>
<evidence type="ECO:0000256" key="3">
    <source>
        <dbReference type="ARBA" id="ARBA00022490"/>
    </source>
</evidence>
<evidence type="ECO:0000256" key="9">
    <source>
        <dbReference type="ARBA" id="ARBA00023306"/>
    </source>
</evidence>
<evidence type="ECO:0000256" key="4">
    <source>
        <dbReference type="ARBA" id="ARBA00022618"/>
    </source>
</evidence>
<dbReference type="RefSeq" id="XP_005110444.1">
    <property type="nucleotide sequence ID" value="XM_005110387.3"/>
</dbReference>
<evidence type="ECO:0000256" key="8">
    <source>
        <dbReference type="ARBA" id="ARBA00023212"/>
    </source>
</evidence>
<keyword evidence="7 10" id="KW-0175">Coiled coil</keyword>
<keyword evidence="6" id="KW-0498">Mitosis</keyword>
<evidence type="ECO:0000259" key="11">
    <source>
        <dbReference type="Pfam" id="PF14932"/>
    </source>
</evidence>
<dbReference type="PANTHER" id="PTHR19378:SF0">
    <property type="entry name" value="HAUS AUGMIN-LIKE COMPLEX SUBUNIT 3"/>
    <property type="match status" value="1"/>
</dbReference>
<dbReference type="PRINTS" id="PR02089">
    <property type="entry name" value="HAUSAUGMINL3"/>
</dbReference>
<dbReference type="GeneID" id="101856059"/>
<evidence type="ECO:0000256" key="5">
    <source>
        <dbReference type="ARBA" id="ARBA00022701"/>
    </source>
</evidence>
<proteinExistence type="inferred from homology"/>
<organism evidence="12 13">
    <name type="scientific">Aplysia californica</name>
    <name type="common">California sea hare</name>
    <dbReference type="NCBI Taxonomy" id="6500"/>
    <lineage>
        <taxon>Eukaryota</taxon>
        <taxon>Metazoa</taxon>
        <taxon>Spiralia</taxon>
        <taxon>Lophotrochozoa</taxon>
        <taxon>Mollusca</taxon>
        <taxon>Gastropoda</taxon>
        <taxon>Heterobranchia</taxon>
        <taxon>Euthyneura</taxon>
        <taxon>Tectipleura</taxon>
        <taxon>Aplysiida</taxon>
        <taxon>Aplysioidea</taxon>
        <taxon>Aplysiidae</taxon>
        <taxon>Aplysia</taxon>
    </lineage>
</organism>
<gene>
    <name evidence="13 14" type="primary">LOC101856059</name>
</gene>
<evidence type="ECO:0000256" key="2">
    <source>
        <dbReference type="ARBA" id="ARBA00009645"/>
    </source>
</evidence>
<dbReference type="InterPro" id="IPR032733">
    <property type="entry name" value="HAUS3_N"/>
</dbReference>
<comment type="subcellular location">
    <subcellularLocation>
        <location evidence="1">Cytoplasm</location>
        <location evidence="1">Cytoskeleton</location>
        <location evidence="1">Spindle</location>
    </subcellularLocation>
</comment>
<feature type="coiled-coil region" evidence="10">
    <location>
        <begin position="94"/>
        <end position="121"/>
    </location>
</feature>
<evidence type="ECO:0000313" key="13">
    <source>
        <dbReference type="RefSeq" id="XP_005110443.1"/>
    </source>
</evidence>
<accession>A0ABM0K7B0</accession>
<keyword evidence="12" id="KW-1185">Reference proteome</keyword>
<evidence type="ECO:0000256" key="7">
    <source>
        <dbReference type="ARBA" id="ARBA00023054"/>
    </source>
</evidence>
<evidence type="ECO:0000256" key="6">
    <source>
        <dbReference type="ARBA" id="ARBA00022776"/>
    </source>
</evidence>
<dbReference type="Proteomes" id="UP000694888">
    <property type="component" value="Unplaced"/>
</dbReference>
<keyword evidence="5" id="KW-0493">Microtubule</keyword>
<dbReference type="Pfam" id="PF14932">
    <property type="entry name" value="HAUS-augmin3"/>
    <property type="match status" value="1"/>
</dbReference>
<keyword evidence="9" id="KW-0131">Cell cycle</keyword>
<keyword evidence="8" id="KW-0206">Cytoskeleton</keyword>
<dbReference type="PANTHER" id="PTHR19378">
    <property type="entry name" value="GOLGIN- RELATED"/>
    <property type="match status" value="1"/>
</dbReference>
<evidence type="ECO:0000256" key="1">
    <source>
        <dbReference type="ARBA" id="ARBA00004186"/>
    </source>
</evidence>
<evidence type="ECO:0000313" key="14">
    <source>
        <dbReference type="RefSeq" id="XP_005110444.1"/>
    </source>
</evidence>
<feature type="domain" description="HAUS augmin-like complex subunit 3 N-terminal" evidence="11">
    <location>
        <begin position="29"/>
        <end position="291"/>
    </location>
</feature>
<dbReference type="RefSeq" id="XP_005110443.1">
    <property type="nucleotide sequence ID" value="XM_005110386.3"/>
</dbReference>
<evidence type="ECO:0000256" key="10">
    <source>
        <dbReference type="SAM" id="Coils"/>
    </source>
</evidence>
<name>A0ABM0K7B0_APLCA</name>
<sequence>MTSSKQLLETSRQIGWPQVEKVDPHAVDWAFEKVATQPFMHWFSNNVSVDNVITSQELLEFQQLEAKGCVLEGSQLNETLASIPTDSVTEGLDVDHLRSDIEELKQSLEKVKARKSMLMKRNNNLSVHHMAVKNKLTKMREVKEQWLKMNRQSVERCGAVNAKIDESLQKLVGSVGALIELYNCPSKTSKESRTGVEASCDFLSQAELKAFHDAEEKFSRDLTAFTKKQFFSGLAELAGERETAEYSLLDVSSPQNVALSGDEKDTFLDDCREFTRIQEIFPVSETARINALVNSQRALCAVREAGSILRLLKSDQFPLSPKEISQRKRDAEQNMAAVQTESAPLLSSVLGLVVELGGLQGTDVLTGDYDLKLRRQDYFMKNQDKVIDQLVSQRARNEFLSLLYEMEVRWHKETHRLLTAARQTLQGQMSTWQQRMNELDDPDFSVKKFESNVVDTRDTSTARLYQMLDVTEDEEKPLYLQTQKVVAKGRKLQSELDGVQLADRTADEKCLAKVGQLESCVGECEAVLYSGSSTSRGLPALSLLDVQVSMVSLMSSVNALEKCIMEVVNDINAKKTALKNNVLLSKERELFSLFHTNPSRLQYVVNGLNDRVKAQQIQES</sequence>
<evidence type="ECO:0000313" key="12">
    <source>
        <dbReference type="Proteomes" id="UP000694888"/>
    </source>
</evidence>
<keyword evidence="4" id="KW-0132">Cell division</keyword>
<protein>
    <submittedName>
        <fullName evidence="13 14">HAUS augmin-like complex subunit 3</fullName>
    </submittedName>
</protein>
<reference evidence="13 14" key="1">
    <citation type="submission" date="2025-05" db="UniProtKB">
        <authorList>
            <consortium name="RefSeq"/>
        </authorList>
    </citation>
    <scope>IDENTIFICATION</scope>
</reference>
<dbReference type="InterPro" id="IPR026206">
    <property type="entry name" value="HAUS3"/>
</dbReference>
<comment type="similarity">
    <text evidence="2">Belongs to the HAUS3 family.</text>
</comment>